<keyword evidence="3" id="KW-0732">Signal</keyword>
<comment type="caution">
    <text evidence="5">The sequence shown here is derived from an EMBL/GenBank/DDBJ whole genome shotgun (WGS) entry which is preliminary data.</text>
</comment>
<evidence type="ECO:0000256" key="3">
    <source>
        <dbReference type="SAM" id="SignalP"/>
    </source>
</evidence>
<protein>
    <recommendedName>
        <fullName evidence="4">FimV N-terminal domain-containing protein</fullName>
    </recommendedName>
</protein>
<dbReference type="InterPro" id="IPR020012">
    <property type="entry name" value="LysM_FimV"/>
</dbReference>
<dbReference type="Gene3D" id="3.10.350.10">
    <property type="entry name" value="LysM domain"/>
    <property type="match status" value="1"/>
</dbReference>
<gene>
    <name evidence="5" type="ORF">C3L24_02995</name>
</gene>
<accession>A0A6N4E3V8</accession>
<dbReference type="NCBIfam" id="TIGR03504">
    <property type="entry name" value="FimV_Cterm"/>
    <property type="match status" value="1"/>
</dbReference>
<evidence type="ECO:0000313" key="5">
    <source>
        <dbReference type="EMBL" id="PUE04562.1"/>
    </source>
</evidence>
<feature type="region of interest" description="Disordered" evidence="2">
    <location>
        <begin position="144"/>
        <end position="164"/>
    </location>
</feature>
<feature type="coiled-coil region" evidence="1">
    <location>
        <begin position="317"/>
        <end position="375"/>
    </location>
</feature>
<dbReference type="Proteomes" id="UP000250928">
    <property type="component" value="Unassembled WGS sequence"/>
</dbReference>
<feature type="chain" id="PRO_5027073900" description="FimV N-terminal domain-containing protein" evidence="3">
    <location>
        <begin position="23"/>
        <end position="946"/>
    </location>
</feature>
<feature type="compositionally biased region" description="Low complexity" evidence="2">
    <location>
        <begin position="681"/>
        <end position="696"/>
    </location>
</feature>
<name>A0A6N4E3V8_9GAMM</name>
<dbReference type="Gene3D" id="1.20.58.2200">
    <property type="match status" value="1"/>
</dbReference>
<feature type="compositionally biased region" description="Acidic residues" evidence="2">
    <location>
        <begin position="853"/>
        <end position="866"/>
    </location>
</feature>
<evidence type="ECO:0000313" key="6">
    <source>
        <dbReference type="Proteomes" id="UP000250928"/>
    </source>
</evidence>
<dbReference type="Gene3D" id="1.25.40.10">
    <property type="entry name" value="Tetratricopeptide repeat domain"/>
    <property type="match status" value="1"/>
</dbReference>
<feature type="compositionally biased region" description="Acidic residues" evidence="2">
    <location>
        <begin position="697"/>
        <end position="739"/>
    </location>
</feature>
<evidence type="ECO:0000259" key="4">
    <source>
        <dbReference type="Pfam" id="PF25800"/>
    </source>
</evidence>
<feature type="region of interest" description="Disordered" evidence="2">
    <location>
        <begin position="835"/>
        <end position="866"/>
    </location>
</feature>
<dbReference type="CDD" id="cd00118">
    <property type="entry name" value="LysM"/>
    <property type="match status" value="1"/>
</dbReference>
<dbReference type="InterPro" id="IPR011990">
    <property type="entry name" value="TPR-like_helical_dom_sf"/>
</dbReference>
<dbReference type="InterPro" id="IPR038440">
    <property type="entry name" value="FimV_C_sf"/>
</dbReference>
<dbReference type="InterPro" id="IPR036779">
    <property type="entry name" value="LysM_dom_sf"/>
</dbReference>
<keyword evidence="1" id="KW-0175">Coiled coil</keyword>
<reference evidence="5 6" key="1">
    <citation type="submission" date="2018-01" db="EMBL/GenBank/DDBJ databases">
        <title>Novel co-symbiosis in the lucinid bivalve Phacoides pectinatus.</title>
        <authorList>
            <person name="Lim S.J."/>
            <person name="Davis B.G."/>
            <person name="Gill D.E."/>
            <person name="Engel A.S."/>
            <person name="Anderson L.C."/>
            <person name="Campbell B.J."/>
        </authorList>
    </citation>
    <scope>NUCLEOTIDE SEQUENCE [LARGE SCALE GENOMIC DNA]</scope>
    <source>
        <strain evidence="5">N3_P5</strain>
    </source>
</reference>
<feature type="region of interest" description="Disordered" evidence="2">
    <location>
        <begin position="661"/>
        <end position="750"/>
    </location>
</feature>
<dbReference type="NCBIfam" id="TIGR03505">
    <property type="entry name" value="FimV_core"/>
    <property type="match status" value="1"/>
</dbReference>
<evidence type="ECO:0000256" key="1">
    <source>
        <dbReference type="SAM" id="Coils"/>
    </source>
</evidence>
<feature type="region of interest" description="Disordered" evidence="2">
    <location>
        <begin position="377"/>
        <end position="447"/>
    </location>
</feature>
<dbReference type="EMBL" id="PQCO01000119">
    <property type="protein sequence ID" value="PUE04562.1"/>
    <property type="molecule type" value="Genomic_DNA"/>
</dbReference>
<proteinExistence type="predicted"/>
<dbReference type="Pfam" id="PF25800">
    <property type="entry name" value="FimV_N"/>
    <property type="match status" value="1"/>
</dbReference>
<feature type="compositionally biased region" description="Polar residues" evidence="2">
    <location>
        <begin position="265"/>
        <end position="279"/>
    </location>
</feature>
<organism evidence="5 6">
    <name type="scientific">Candidatus Sedimenticola endophacoides</name>
    <dbReference type="NCBI Taxonomy" id="2548426"/>
    <lineage>
        <taxon>Bacteria</taxon>
        <taxon>Pseudomonadati</taxon>
        <taxon>Pseudomonadota</taxon>
        <taxon>Gammaproteobacteria</taxon>
        <taxon>Chromatiales</taxon>
        <taxon>Sedimenticolaceae</taxon>
        <taxon>Sedimenticola</taxon>
    </lineage>
</organism>
<dbReference type="InterPro" id="IPR057840">
    <property type="entry name" value="FimV_N"/>
</dbReference>
<feature type="compositionally biased region" description="Basic and acidic residues" evidence="2">
    <location>
        <begin position="932"/>
        <end position="946"/>
    </location>
</feature>
<feature type="region of interest" description="Disordered" evidence="2">
    <location>
        <begin position="259"/>
        <end position="283"/>
    </location>
</feature>
<feature type="domain" description="FimV N-terminal" evidence="4">
    <location>
        <begin position="23"/>
        <end position="130"/>
    </location>
</feature>
<dbReference type="AlphaFoldDB" id="A0A6N4E3V8"/>
<feature type="region of interest" description="Disordered" evidence="2">
    <location>
        <begin position="927"/>
        <end position="946"/>
    </location>
</feature>
<dbReference type="Pfam" id="PF14559">
    <property type="entry name" value="TPR_19"/>
    <property type="match status" value="1"/>
</dbReference>
<sequence>MVRKTSLALVLALGIAPLSAKALGLGDIQLNSGLNQYLSADIELLSVGTDDINDIKVKLASPEAFERAGVDRTFLLSKLRFKPQQTPQGGSKIRITSGDPIREPFLNFLIEVNWPKGRLVREYTVLLDPPVTLQRHPAPVRTPTAGAVARQGEGGGGESASSAVDLSWAEQASTSPGQYGPTRKNDTLWSIARETRAPGITMEQAMMSVFRANPGAFIGDNINRLKIGEILRVPSAEETAAMSVGEARKAYRAEQARWQADSAAGTGTNVSEPVSSTAPTGGAEALPEAELKIAAARPEGGGEAGPSEGGGDTTKALQDLRQDLLLAEEEKASAQQESGELKSRLNDLESQVQDLQRLLDLKSEQLNRLQEARALAEAGVEQSAQTPVAAPPVPEQGGAEEAQPPAPEPVLEPEPVQTPEAGVAVQPEEPKPAVEPAPAPMAKAPRPEPEKGLLDLLLNDPKMLTVGGVAVVVVLALVWLLMRRRNASSAAEGFQESILVNTIDDTDSEQVTDLSQQDEEAMEEETSFLSDFSPNDIDALQDETGEVDPLAEADVYIAYGRYQQAEELIGQALAKHPERSELKFKLFDILHATKEKDKFVALAEECSRDGTADREPEAWSRVMSMGAHLAATHQLFAGAQPLEEESVDADSEFDISELTRAIDLEDDAQTLSGGQEADPMTDSTGAGGDDLTLGSLDLDDMSDLEQSVDEDSDEIDLGIDLDFDGDDEQDDAGDDDATDGESFLPGEGDDFDLGLELEEEDTEEIAVRDTADEISPLDDAVPGLELDGLNLDDDSAMLGDIGLEEVDIGGMDLGENEAGVDGDDLFTIEDTLESAPLDESGQGLGDETVLELPGDDDTDLALPDGDSEAFDLDEEALDLGEEMEDDTLGGLLEGGDEDEVNTKLDLARAYIDLGDAEGAREILNEALDEGNDQQKEEAQRLLEELG</sequence>
<feature type="signal peptide" evidence="3">
    <location>
        <begin position="1"/>
        <end position="22"/>
    </location>
</feature>
<dbReference type="InterPro" id="IPR018392">
    <property type="entry name" value="LysM"/>
</dbReference>
<dbReference type="InterPro" id="IPR020011">
    <property type="entry name" value="FimV_C"/>
</dbReference>
<evidence type="ECO:0000256" key="2">
    <source>
        <dbReference type="SAM" id="MobiDB-lite"/>
    </source>
</evidence>